<proteinExistence type="predicted"/>
<evidence type="ECO:0000313" key="1">
    <source>
        <dbReference type="EMBL" id="OHA27313.1"/>
    </source>
</evidence>
<protein>
    <submittedName>
        <fullName evidence="1">Uncharacterized protein</fullName>
    </submittedName>
</protein>
<dbReference type="Proteomes" id="UP000177943">
    <property type="component" value="Unassembled WGS sequence"/>
</dbReference>
<dbReference type="EMBL" id="MHRP01000016">
    <property type="protein sequence ID" value="OHA27313.1"/>
    <property type="molecule type" value="Genomic_DNA"/>
</dbReference>
<name>A0A1G2MTY6_9BACT</name>
<accession>A0A1G2MTY6</accession>
<reference evidence="1 2" key="1">
    <citation type="journal article" date="2016" name="Nat. Commun.">
        <title>Thousands of microbial genomes shed light on interconnected biogeochemical processes in an aquifer system.</title>
        <authorList>
            <person name="Anantharaman K."/>
            <person name="Brown C.T."/>
            <person name="Hug L.A."/>
            <person name="Sharon I."/>
            <person name="Castelle C.J."/>
            <person name="Probst A.J."/>
            <person name="Thomas B.C."/>
            <person name="Singh A."/>
            <person name="Wilkins M.J."/>
            <person name="Karaoz U."/>
            <person name="Brodie E.L."/>
            <person name="Williams K.H."/>
            <person name="Hubbard S.S."/>
            <person name="Banfield J.F."/>
        </authorList>
    </citation>
    <scope>NUCLEOTIDE SEQUENCE [LARGE SCALE GENOMIC DNA]</scope>
</reference>
<organism evidence="1 2">
    <name type="scientific">Candidatus Taylorbacteria bacterium RIFCSPHIGHO2_02_FULL_45_35</name>
    <dbReference type="NCBI Taxonomy" id="1802311"/>
    <lineage>
        <taxon>Bacteria</taxon>
        <taxon>Candidatus Tayloriibacteriota</taxon>
    </lineage>
</organism>
<evidence type="ECO:0000313" key="2">
    <source>
        <dbReference type="Proteomes" id="UP000177943"/>
    </source>
</evidence>
<comment type="caution">
    <text evidence="1">The sequence shown here is derived from an EMBL/GenBank/DDBJ whole genome shotgun (WGS) entry which is preliminary data.</text>
</comment>
<dbReference type="AlphaFoldDB" id="A0A1G2MTY6"/>
<gene>
    <name evidence="1" type="ORF">A3D56_01165</name>
</gene>
<sequence length="209" mass="23707">MLLFEHKKSNIASGEKTMNLTQAELDYIALKHERNERLTLEEVLMYEYKRPCRRVFPHSDDPVITLLKAARGSVIIKEEEVLVVCNPLDFHLLAPSPGFCYTFSDPSELLSGTTIVRVDPKGKVDVEYVFGGEDNHYRTLGLAVARWGGEMLGNRRDLTTLAMLFTKPSYKIPGGHTRILTCLEEVCLLAYFSAKRILNNLPDKQFSEV</sequence>